<sequence>VSKIAVMKNFVQNGYYVYNEMSNVGPVDLVAIHPVTKDVRLVEVKTMSFRSETSKNPGTMINRVLSPVQKELGVELVYHNIETGKIRYG</sequence>
<dbReference type="AlphaFoldDB" id="A0A382DDI2"/>
<name>A0A382DDI2_9ZZZZ</name>
<proteinExistence type="predicted"/>
<feature type="non-terminal residue" evidence="1">
    <location>
        <position position="1"/>
    </location>
</feature>
<evidence type="ECO:0000313" key="1">
    <source>
        <dbReference type="EMBL" id="SVB36556.1"/>
    </source>
</evidence>
<gene>
    <name evidence="1" type="ORF">METZ01_LOCUS189410</name>
</gene>
<dbReference type="EMBL" id="UINC01038888">
    <property type="protein sequence ID" value="SVB36556.1"/>
    <property type="molecule type" value="Genomic_DNA"/>
</dbReference>
<organism evidence="1">
    <name type="scientific">marine metagenome</name>
    <dbReference type="NCBI Taxonomy" id="408172"/>
    <lineage>
        <taxon>unclassified sequences</taxon>
        <taxon>metagenomes</taxon>
        <taxon>ecological metagenomes</taxon>
    </lineage>
</organism>
<reference evidence="1" key="1">
    <citation type="submission" date="2018-05" db="EMBL/GenBank/DDBJ databases">
        <authorList>
            <person name="Lanie J.A."/>
            <person name="Ng W.-L."/>
            <person name="Kazmierczak K.M."/>
            <person name="Andrzejewski T.M."/>
            <person name="Davidsen T.M."/>
            <person name="Wayne K.J."/>
            <person name="Tettelin H."/>
            <person name="Glass J.I."/>
            <person name="Rusch D."/>
            <person name="Podicherti R."/>
            <person name="Tsui H.-C.T."/>
            <person name="Winkler M.E."/>
        </authorList>
    </citation>
    <scope>NUCLEOTIDE SEQUENCE</scope>
</reference>
<accession>A0A382DDI2</accession>
<protein>
    <submittedName>
        <fullName evidence="1">Uncharacterized protein</fullName>
    </submittedName>
</protein>